<dbReference type="AlphaFoldDB" id="A0A645I7C3"/>
<comment type="caution">
    <text evidence="1">The sequence shown here is derived from an EMBL/GenBank/DDBJ whole genome shotgun (WGS) entry which is preliminary data.</text>
</comment>
<sequence>MRDSIANFFKFMKVLCRFIDSLTNCFRNFLGFPHSYAYIVFAVTNNNEYAKFKALTALYNLAYSIDGNYAFAEL</sequence>
<reference evidence="1" key="1">
    <citation type="submission" date="2019-08" db="EMBL/GenBank/DDBJ databases">
        <authorList>
            <person name="Kucharzyk K."/>
            <person name="Murdoch R.W."/>
            <person name="Higgins S."/>
            <person name="Loffler F."/>
        </authorList>
    </citation>
    <scope>NUCLEOTIDE SEQUENCE</scope>
</reference>
<protein>
    <submittedName>
        <fullName evidence="1">Uncharacterized protein</fullName>
    </submittedName>
</protein>
<gene>
    <name evidence="1" type="ORF">SDC9_194610</name>
</gene>
<evidence type="ECO:0000313" key="1">
    <source>
        <dbReference type="EMBL" id="MPN47010.1"/>
    </source>
</evidence>
<dbReference type="EMBL" id="VSSQ01108150">
    <property type="protein sequence ID" value="MPN47010.1"/>
    <property type="molecule type" value="Genomic_DNA"/>
</dbReference>
<accession>A0A645I7C3</accession>
<name>A0A645I7C3_9ZZZZ</name>
<proteinExistence type="predicted"/>
<organism evidence="1">
    <name type="scientific">bioreactor metagenome</name>
    <dbReference type="NCBI Taxonomy" id="1076179"/>
    <lineage>
        <taxon>unclassified sequences</taxon>
        <taxon>metagenomes</taxon>
        <taxon>ecological metagenomes</taxon>
    </lineage>
</organism>